<dbReference type="Pfam" id="PF13280">
    <property type="entry name" value="WYL"/>
    <property type="match status" value="1"/>
</dbReference>
<evidence type="ECO:0000313" key="5">
    <source>
        <dbReference type="Proteomes" id="UP000317839"/>
    </source>
</evidence>
<name>A0A545TD67_9GAMM</name>
<accession>A0A545TD67</accession>
<dbReference type="PROSITE" id="PS52050">
    <property type="entry name" value="WYL"/>
    <property type="match status" value="1"/>
</dbReference>
<dbReference type="PANTHER" id="PTHR34580:SF3">
    <property type="entry name" value="PROTEIN PAFB"/>
    <property type="match status" value="1"/>
</dbReference>
<dbReference type="InterPro" id="IPR016634">
    <property type="entry name" value="CapW-like"/>
</dbReference>
<evidence type="ECO:0000259" key="2">
    <source>
        <dbReference type="Pfam" id="PF26107"/>
    </source>
</evidence>
<dbReference type="InterPro" id="IPR059019">
    <property type="entry name" value="WHD_CapW"/>
</dbReference>
<evidence type="ECO:0000259" key="3">
    <source>
        <dbReference type="Pfam" id="PF26109"/>
    </source>
</evidence>
<organism evidence="4 5">
    <name type="scientific">Aliikangiella marina</name>
    <dbReference type="NCBI Taxonomy" id="1712262"/>
    <lineage>
        <taxon>Bacteria</taxon>
        <taxon>Pseudomonadati</taxon>
        <taxon>Pseudomonadota</taxon>
        <taxon>Gammaproteobacteria</taxon>
        <taxon>Oceanospirillales</taxon>
        <taxon>Pleioneaceae</taxon>
        <taxon>Aliikangiella</taxon>
    </lineage>
</organism>
<feature type="domain" description="WYL" evidence="1">
    <location>
        <begin position="130"/>
        <end position="196"/>
    </location>
</feature>
<proteinExistence type="predicted"/>
<dbReference type="Pfam" id="PF26109">
    <property type="entry name" value="WHD_BrxR"/>
    <property type="match status" value="1"/>
</dbReference>
<comment type="caution">
    <text evidence="4">The sequence shown here is derived from an EMBL/GenBank/DDBJ whole genome shotgun (WGS) entry which is preliminary data.</text>
</comment>
<dbReference type="Proteomes" id="UP000317839">
    <property type="component" value="Unassembled WGS sequence"/>
</dbReference>
<evidence type="ECO:0000313" key="4">
    <source>
        <dbReference type="EMBL" id="TQV75162.1"/>
    </source>
</evidence>
<reference evidence="4 5" key="1">
    <citation type="submission" date="2019-06" db="EMBL/GenBank/DDBJ databases">
        <title>Draft genome of Aliikangiella marina GYP-15.</title>
        <authorList>
            <person name="Wang G."/>
        </authorList>
    </citation>
    <scope>NUCLEOTIDE SEQUENCE [LARGE SCALE GENOMIC DNA]</scope>
    <source>
        <strain evidence="4 5">GYP-15</strain>
    </source>
</reference>
<dbReference type="EMBL" id="VIKR01000002">
    <property type="protein sequence ID" value="TQV75162.1"/>
    <property type="molecule type" value="Genomic_DNA"/>
</dbReference>
<dbReference type="AlphaFoldDB" id="A0A545TD67"/>
<protein>
    <submittedName>
        <fullName evidence="4">WYL domain-containing protein</fullName>
    </submittedName>
</protein>
<dbReference type="InterPro" id="IPR026881">
    <property type="entry name" value="WYL_dom"/>
</dbReference>
<dbReference type="Pfam" id="PF26107">
    <property type="entry name" value="BrxR_CTD"/>
    <property type="match status" value="1"/>
</dbReference>
<dbReference type="InterPro" id="IPR051534">
    <property type="entry name" value="CBASS_pafABC_assoc_protein"/>
</dbReference>
<sequence length="293" mass="34331">MARQSSDTDWSQRWDLLLRYRLIETIALWEGRLTTNHLRQAFGIGRQQASKDINFYNSEIAPNNLEYDTKLKGYRPSESFSCVVTKGDINEYLYLLASRQDLSSKIEYLDISQANITSISPPLRNVKPEFVRPIIEAARDRMRVEIQYTSLSKPEPRDRMIAPHTLVFNGYRWHVRAFCEETNMFKDFLLSRMTDISEITLKAQQSEADDEDWNQFVEIIVEPDKRLNNAQQKVIEHDFAMMNGQMIIKTRAPLVTYYLQLLRIDKSELHPIPAAQQLVVTNRSELEKWLLPE</sequence>
<gene>
    <name evidence="4" type="ORF">FLL45_09495</name>
</gene>
<evidence type="ECO:0000259" key="1">
    <source>
        <dbReference type="Pfam" id="PF13280"/>
    </source>
</evidence>
<dbReference type="RefSeq" id="WP_142941779.1">
    <property type="nucleotide sequence ID" value="NZ_VIKR01000002.1"/>
</dbReference>
<dbReference type="PIRSF" id="PIRSF015558">
    <property type="entry name" value="Txn_reg_DeoR_prd"/>
    <property type="match status" value="1"/>
</dbReference>
<keyword evidence="5" id="KW-1185">Reference proteome</keyword>
<feature type="domain" description="DNA-binding transcriptional repressor CapW C-terminal dimerisation" evidence="2">
    <location>
        <begin position="216"/>
        <end position="286"/>
    </location>
</feature>
<feature type="domain" description="DNA-binding transcriptional repressor CapW winged helix-turn-helix" evidence="3">
    <location>
        <begin position="15"/>
        <end position="97"/>
    </location>
</feature>
<dbReference type="OrthoDB" id="6400324at2"/>
<dbReference type="InterPro" id="IPR059020">
    <property type="entry name" value="CapW_CTD"/>
</dbReference>
<dbReference type="PANTHER" id="PTHR34580">
    <property type="match status" value="1"/>
</dbReference>